<dbReference type="EMBL" id="GGFM01003368">
    <property type="protein sequence ID" value="MBW24119.1"/>
    <property type="molecule type" value="Transcribed_RNA"/>
</dbReference>
<sequence>MAGKMKSCLDYRNKLILAPMVRVGTLPMRLLALEYGADLVYTEEIIDWKLLRAERRVNDVLGTIDYIDTTDGTVIFRTCPAERGKVVLQIGTASAERAAVVGRMLEQDVTAIDVNMGCPKEFSIKGGMGVALLYDLPRAKSVLEALVQAVSIPVTCKIRLMPDVDETIKLARELQSTGISAIGVHGRTKTERPRDPVNEAAIARIAEALDIPVIANGGSQSITRRCDILKFARQCGTGSVMVARAAEWNVSVFRPDGPLPLDDVIRRYLTLSVRYDNPPANSKYCVQMMLRSLQESPIGRRLLDSQTMQQICDIWELGDYCRETQLVYHQAGNQGRRACRPRTLSQDQDTNGSLGGGGDAKRQCFDGPTSNQQERLVIEENICFIRANFPQDTELPKTKLFLYARRNHLELARYEVQQKDKLFKAIIQFDGKRYSSTFWEKSKRFAEQAAALVCLVQLGVEQRDTLIANGAMMRPVPEVADPTRNSFDQPGQKQISISAEETHEQKPIEIVMKDYVVV</sequence>
<accession>A0A2M3Z6G4</accession>
<feature type="compositionally biased region" description="Polar residues" evidence="1">
    <location>
        <begin position="343"/>
        <end position="352"/>
    </location>
</feature>
<dbReference type="Gene3D" id="3.30.160.20">
    <property type="match status" value="1"/>
</dbReference>
<dbReference type="SUPFAM" id="SSF51395">
    <property type="entry name" value="FMN-linked oxidoreductases"/>
    <property type="match status" value="1"/>
</dbReference>
<dbReference type="GO" id="GO:0010468">
    <property type="term" value="P:regulation of gene expression"/>
    <property type="evidence" value="ECO:0007669"/>
    <property type="project" value="UniProtKB-ARBA"/>
</dbReference>
<dbReference type="InterPro" id="IPR035587">
    <property type="entry name" value="DUS-like_FMN-bd"/>
</dbReference>
<feature type="domain" description="DRBM" evidence="2">
    <location>
        <begin position="396"/>
        <end position="456"/>
    </location>
</feature>
<name>A0A2M3Z6G4_9DIPT</name>
<dbReference type="GO" id="GO:0000049">
    <property type="term" value="F:tRNA binding"/>
    <property type="evidence" value="ECO:0007669"/>
    <property type="project" value="InterPro"/>
</dbReference>
<dbReference type="CDD" id="cd19871">
    <property type="entry name" value="DSRM_DUS2L"/>
    <property type="match status" value="1"/>
</dbReference>
<proteinExistence type="predicted"/>
<protein>
    <submittedName>
        <fullName evidence="4">Putative trna-dihydrouridine synthase</fullName>
    </submittedName>
</protein>
<dbReference type="SUPFAM" id="SSF54768">
    <property type="entry name" value="dsRNA-binding domain-like"/>
    <property type="match status" value="1"/>
</dbReference>
<feature type="region of interest" description="Disordered" evidence="1">
    <location>
        <begin position="338"/>
        <end position="365"/>
    </location>
</feature>
<dbReference type="Pfam" id="PF00035">
    <property type="entry name" value="dsrm"/>
    <property type="match status" value="1"/>
</dbReference>
<dbReference type="PANTHER" id="PTHR45936">
    <property type="entry name" value="TRNA-DIHYDROURIDINE(20) SYNTHASE [NAD(P)+]-LIKE"/>
    <property type="match status" value="1"/>
</dbReference>
<evidence type="ECO:0000259" key="2">
    <source>
        <dbReference type="Pfam" id="PF00035"/>
    </source>
</evidence>
<dbReference type="InterPro" id="IPR052582">
    <property type="entry name" value="tRNA-DUS-like"/>
</dbReference>
<dbReference type="AlphaFoldDB" id="A0A2M3Z6G4"/>
<feature type="domain" description="DUS-like FMN-binding" evidence="3">
    <location>
        <begin position="16"/>
        <end position="253"/>
    </location>
</feature>
<dbReference type="Pfam" id="PF01207">
    <property type="entry name" value="Dus"/>
    <property type="match status" value="1"/>
</dbReference>
<dbReference type="InterPro" id="IPR014720">
    <property type="entry name" value="dsRBD_dom"/>
</dbReference>
<dbReference type="GO" id="GO:0017150">
    <property type="term" value="F:tRNA dihydrouridine synthase activity"/>
    <property type="evidence" value="ECO:0007669"/>
    <property type="project" value="TreeGrafter"/>
</dbReference>
<reference evidence="4" key="1">
    <citation type="submission" date="2018-01" db="EMBL/GenBank/DDBJ databases">
        <title>An insight into the sialome of Amazonian anophelines.</title>
        <authorList>
            <person name="Ribeiro J.M."/>
            <person name="Scarpassa V."/>
            <person name="Calvo E."/>
        </authorList>
    </citation>
    <scope>NUCLEOTIDE SEQUENCE</scope>
    <source>
        <tissue evidence="4">Salivary glands</tissue>
    </source>
</reference>
<dbReference type="InterPro" id="IPR013785">
    <property type="entry name" value="Aldolase_TIM"/>
</dbReference>
<dbReference type="CDD" id="cd02801">
    <property type="entry name" value="DUS_like_FMN"/>
    <property type="match status" value="1"/>
</dbReference>
<organism evidence="4">
    <name type="scientific">Anopheles braziliensis</name>
    <dbReference type="NCBI Taxonomy" id="58242"/>
    <lineage>
        <taxon>Eukaryota</taxon>
        <taxon>Metazoa</taxon>
        <taxon>Ecdysozoa</taxon>
        <taxon>Arthropoda</taxon>
        <taxon>Hexapoda</taxon>
        <taxon>Insecta</taxon>
        <taxon>Pterygota</taxon>
        <taxon>Neoptera</taxon>
        <taxon>Endopterygota</taxon>
        <taxon>Diptera</taxon>
        <taxon>Nematocera</taxon>
        <taxon>Culicoidea</taxon>
        <taxon>Culicidae</taxon>
        <taxon>Anophelinae</taxon>
        <taxon>Anopheles</taxon>
    </lineage>
</organism>
<evidence type="ECO:0000259" key="3">
    <source>
        <dbReference type="Pfam" id="PF01207"/>
    </source>
</evidence>
<dbReference type="Gene3D" id="3.20.20.70">
    <property type="entry name" value="Aldolase class I"/>
    <property type="match status" value="1"/>
</dbReference>
<evidence type="ECO:0000256" key="1">
    <source>
        <dbReference type="SAM" id="MobiDB-lite"/>
    </source>
</evidence>
<dbReference type="PANTHER" id="PTHR45936:SF1">
    <property type="entry name" value="TRNA-DIHYDROURIDINE(20) SYNTHASE [NAD(P)+]-LIKE"/>
    <property type="match status" value="1"/>
</dbReference>
<dbReference type="InterPro" id="IPR044463">
    <property type="entry name" value="DUS2_DSRM"/>
</dbReference>
<dbReference type="GO" id="GO:0005737">
    <property type="term" value="C:cytoplasm"/>
    <property type="evidence" value="ECO:0007669"/>
    <property type="project" value="TreeGrafter"/>
</dbReference>
<evidence type="ECO:0000313" key="4">
    <source>
        <dbReference type="EMBL" id="MBW24119.1"/>
    </source>
</evidence>